<accession>A0A369TG42</accession>
<keyword evidence="9 12" id="KW-0521">NADP</keyword>
<dbReference type="Gene3D" id="3.40.140.10">
    <property type="entry name" value="Cytidine Deaminase, domain 2"/>
    <property type="match status" value="1"/>
</dbReference>
<evidence type="ECO:0000256" key="9">
    <source>
        <dbReference type="ARBA" id="ARBA00022857"/>
    </source>
</evidence>
<comment type="pathway">
    <text evidence="3 12">Cofactor biosynthesis; riboflavin biosynthesis; 5-amino-6-(D-ribitylamino)uracil from GTP: step 3/4.</text>
</comment>
<feature type="binding site" evidence="14">
    <location>
        <position position="198"/>
    </location>
    <ligand>
        <name>substrate</name>
    </ligand>
</feature>
<sequence length="359" mass="37776">MRAALGLARRGLGRVAPNPAVGCVLVKDGRAVGRGWTQPGGRPHAETEALARAGEAAKGATAYVTLEPCSHHGRTPPCADALVEAGIARCVVALEDPDPRVAGHGLDRLCAAGIEVTRGVMAEQAAEVNAGYLLHRRLNRPMVTLKLATTLDGRIATRSGESRWITGALSRSRVHLMRAEHDAVMVGGGTAVADDPRLDVRLPGLENRKPLRVVLDGRLRLPLTHNLVTAARAHPTLLITRADAPKQRRHAFKEAGVEVAAVETDAEGGLSLSAILHELAARGLTRVLAEGGGMLAAGLLRADLVDRLAWFRAGKVIGGDGIPALAGFGLEELARAPTFAPDGAMRLGPDVMESYRRAV</sequence>
<dbReference type="Pfam" id="PF00383">
    <property type="entry name" value="dCMP_cyt_deam_1"/>
    <property type="match status" value="1"/>
</dbReference>
<feature type="binding site" evidence="14">
    <location>
        <position position="194"/>
    </location>
    <ligand>
        <name>NADP(+)</name>
        <dbReference type="ChEBI" id="CHEBI:58349"/>
    </ligand>
</feature>
<comment type="catalytic activity">
    <reaction evidence="12">
        <text>5-amino-6-(5-phospho-D-ribitylamino)uracil + NADP(+) = 5-amino-6-(5-phospho-D-ribosylamino)uracil + NADPH + H(+)</text>
        <dbReference type="Rhea" id="RHEA:17845"/>
        <dbReference type="ChEBI" id="CHEBI:15378"/>
        <dbReference type="ChEBI" id="CHEBI:57783"/>
        <dbReference type="ChEBI" id="CHEBI:58349"/>
        <dbReference type="ChEBI" id="CHEBI:58421"/>
        <dbReference type="ChEBI" id="CHEBI:58453"/>
        <dbReference type="EC" id="1.1.1.193"/>
    </reaction>
</comment>
<dbReference type="GO" id="GO:0050661">
    <property type="term" value="F:NADP binding"/>
    <property type="evidence" value="ECO:0007669"/>
    <property type="project" value="InterPro"/>
</dbReference>
<dbReference type="SUPFAM" id="SSF53927">
    <property type="entry name" value="Cytidine deaminase-like"/>
    <property type="match status" value="1"/>
</dbReference>
<evidence type="ECO:0000256" key="5">
    <source>
        <dbReference type="ARBA" id="ARBA00007417"/>
    </source>
</evidence>
<feature type="binding site" evidence="14">
    <location>
        <position position="162"/>
    </location>
    <ligand>
        <name>substrate</name>
    </ligand>
</feature>
<evidence type="ECO:0000256" key="10">
    <source>
        <dbReference type="ARBA" id="ARBA00023002"/>
    </source>
</evidence>
<evidence type="ECO:0000256" key="8">
    <source>
        <dbReference type="ARBA" id="ARBA00022833"/>
    </source>
</evidence>
<dbReference type="PANTHER" id="PTHR38011">
    <property type="entry name" value="DIHYDROFOLATE REDUCTASE FAMILY PROTEIN (AFU_ORTHOLOGUE AFUA_8G06820)"/>
    <property type="match status" value="1"/>
</dbReference>
<dbReference type="Proteomes" id="UP000253941">
    <property type="component" value="Unassembled WGS sequence"/>
</dbReference>
<dbReference type="EC" id="1.1.1.193" evidence="12"/>
<feature type="binding site" evidence="14">
    <location>
        <position position="201"/>
    </location>
    <ligand>
        <name>substrate</name>
    </ligand>
</feature>
<keyword evidence="8 12" id="KW-0862">Zinc</keyword>
<dbReference type="GO" id="GO:0008703">
    <property type="term" value="F:5-amino-6-(5-phosphoribosylamino)uracil reductase activity"/>
    <property type="evidence" value="ECO:0007669"/>
    <property type="project" value="UniProtKB-EC"/>
</dbReference>
<feature type="binding site" evidence="15">
    <location>
        <position position="78"/>
    </location>
    <ligand>
        <name>Zn(2+)</name>
        <dbReference type="ChEBI" id="CHEBI:29105"/>
        <note>catalytic</note>
    </ligand>
</feature>
<reference evidence="17 18" key="1">
    <citation type="submission" date="2018-07" db="EMBL/GenBank/DDBJ databases">
        <title>Venubactetium sediminum gen. nov., sp. nov., isolated from a marine solar saltern.</title>
        <authorList>
            <person name="Wang S."/>
        </authorList>
    </citation>
    <scope>NUCLEOTIDE SEQUENCE [LARGE SCALE GENOMIC DNA]</scope>
    <source>
        <strain evidence="17 18">WD2A32</strain>
    </source>
</reference>
<evidence type="ECO:0000256" key="14">
    <source>
        <dbReference type="PIRSR" id="PIRSR006769-2"/>
    </source>
</evidence>
<comment type="cofactor">
    <cofactor evidence="12 15">
        <name>Zn(2+)</name>
        <dbReference type="ChEBI" id="CHEBI:29105"/>
    </cofactor>
    <text evidence="12 15">Binds 1 zinc ion.</text>
</comment>
<gene>
    <name evidence="17" type="primary">ribD</name>
    <name evidence="17" type="ORF">DRB17_00995</name>
</gene>
<evidence type="ECO:0000256" key="12">
    <source>
        <dbReference type="PIRNR" id="PIRNR006769"/>
    </source>
</evidence>
<feature type="binding site" evidence="14">
    <location>
        <position position="190"/>
    </location>
    <ligand>
        <name>NADP(+)</name>
        <dbReference type="ChEBI" id="CHEBI:58349"/>
    </ligand>
</feature>
<dbReference type="RefSeq" id="WP_114580462.1">
    <property type="nucleotide sequence ID" value="NZ_QPMH01000001.1"/>
</dbReference>
<dbReference type="NCBIfam" id="TIGR00326">
    <property type="entry name" value="eubact_ribD"/>
    <property type="match status" value="1"/>
</dbReference>
<protein>
    <recommendedName>
        <fullName evidence="12">Riboflavin biosynthesis protein RibD</fullName>
    </recommendedName>
    <domain>
        <recommendedName>
            <fullName evidence="12">Diaminohydroxyphosphoribosylaminopyrimidine deaminase</fullName>
            <shortName evidence="12">DRAP deaminase</shortName>
            <ecNumber evidence="12">3.5.4.26</ecNumber>
        </recommendedName>
        <alternativeName>
            <fullName evidence="12">Riboflavin-specific deaminase</fullName>
        </alternativeName>
    </domain>
    <domain>
        <recommendedName>
            <fullName evidence="12">5-amino-6-(5-phosphoribosylamino)uracil reductase</fullName>
            <ecNumber evidence="12">1.1.1.193</ecNumber>
        </recommendedName>
        <alternativeName>
            <fullName evidence="12">HTP reductase</fullName>
        </alternativeName>
    </domain>
</protein>
<keyword evidence="12 17" id="KW-0378">Hydrolase</keyword>
<comment type="similarity">
    <text evidence="5 12">In the C-terminal section; belongs to the HTP reductase family.</text>
</comment>
<comment type="pathway">
    <text evidence="2 12">Cofactor biosynthesis; riboflavin biosynthesis; 5-amino-6-(D-ribitylamino)uracil from GTP: step 2/4.</text>
</comment>
<dbReference type="PROSITE" id="PS00903">
    <property type="entry name" value="CYT_DCMP_DEAMINASES_1"/>
    <property type="match status" value="1"/>
</dbReference>
<feature type="binding site" evidence="14">
    <location>
        <begin position="292"/>
        <end position="298"/>
    </location>
    <ligand>
        <name>NADP(+)</name>
        <dbReference type="ChEBI" id="CHEBI:58349"/>
    </ligand>
</feature>
<dbReference type="NCBIfam" id="TIGR00227">
    <property type="entry name" value="ribD_Cterm"/>
    <property type="match status" value="1"/>
</dbReference>
<feature type="binding site" evidence="14">
    <location>
        <position position="178"/>
    </location>
    <ligand>
        <name>substrate</name>
    </ligand>
</feature>
<dbReference type="InterPro" id="IPR024072">
    <property type="entry name" value="DHFR-like_dom_sf"/>
</dbReference>
<dbReference type="AlphaFoldDB" id="A0A369TG42"/>
<dbReference type="InterPro" id="IPR002125">
    <property type="entry name" value="CMP_dCMP_dom"/>
</dbReference>
<evidence type="ECO:0000256" key="6">
    <source>
        <dbReference type="ARBA" id="ARBA00022619"/>
    </source>
</evidence>
<dbReference type="Gene3D" id="3.40.430.10">
    <property type="entry name" value="Dihydrofolate Reductase, subunit A"/>
    <property type="match status" value="1"/>
</dbReference>
<feature type="binding site" evidence="15">
    <location>
        <position position="69"/>
    </location>
    <ligand>
        <name>Zn(2+)</name>
        <dbReference type="ChEBI" id="CHEBI:29105"/>
        <note>catalytic</note>
    </ligand>
</feature>
<name>A0A369TG42_9PROT</name>
<evidence type="ECO:0000256" key="13">
    <source>
        <dbReference type="PIRSR" id="PIRSR006769-1"/>
    </source>
</evidence>
<dbReference type="GO" id="GO:0008835">
    <property type="term" value="F:diaminohydroxyphosphoribosylaminopyrimidine deaminase activity"/>
    <property type="evidence" value="ECO:0007669"/>
    <property type="project" value="UniProtKB-EC"/>
</dbReference>
<dbReference type="GO" id="GO:0008270">
    <property type="term" value="F:zinc ion binding"/>
    <property type="evidence" value="ECO:0007669"/>
    <property type="project" value="InterPro"/>
</dbReference>
<evidence type="ECO:0000313" key="18">
    <source>
        <dbReference type="Proteomes" id="UP000253941"/>
    </source>
</evidence>
<evidence type="ECO:0000256" key="15">
    <source>
        <dbReference type="PIRSR" id="PIRSR006769-3"/>
    </source>
</evidence>
<dbReference type="InterPro" id="IPR002734">
    <property type="entry name" value="RibDG_C"/>
</dbReference>
<evidence type="ECO:0000256" key="7">
    <source>
        <dbReference type="ARBA" id="ARBA00022723"/>
    </source>
</evidence>
<evidence type="ECO:0000256" key="3">
    <source>
        <dbReference type="ARBA" id="ARBA00004910"/>
    </source>
</evidence>
<feature type="binding site" evidence="14">
    <location>
        <position position="290"/>
    </location>
    <ligand>
        <name>substrate</name>
    </ligand>
</feature>
<keyword evidence="6 12" id="KW-0686">Riboflavin biosynthesis</keyword>
<evidence type="ECO:0000256" key="2">
    <source>
        <dbReference type="ARBA" id="ARBA00004882"/>
    </source>
</evidence>
<comment type="catalytic activity">
    <reaction evidence="12">
        <text>2,5-diamino-6-hydroxy-4-(5-phosphoribosylamino)-pyrimidine + H2O + H(+) = 5-amino-6-(5-phospho-D-ribosylamino)uracil + NH4(+)</text>
        <dbReference type="Rhea" id="RHEA:21868"/>
        <dbReference type="ChEBI" id="CHEBI:15377"/>
        <dbReference type="ChEBI" id="CHEBI:15378"/>
        <dbReference type="ChEBI" id="CHEBI:28938"/>
        <dbReference type="ChEBI" id="CHEBI:58453"/>
        <dbReference type="ChEBI" id="CHEBI:58614"/>
        <dbReference type="EC" id="3.5.4.26"/>
    </reaction>
</comment>
<keyword evidence="11" id="KW-0511">Multifunctional enzyme</keyword>
<dbReference type="Pfam" id="PF01872">
    <property type="entry name" value="RibD_C"/>
    <property type="match status" value="1"/>
</dbReference>
<dbReference type="EMBL" id="QPMH01000001">
    <property type="protein sequence ID" value="RDD63782.1"/>
    <property type="molecule type" value="Genomic_DNA"/>
</dbReference>
<comment type="similarity">
    <text evidence="4 12">In the N-terminal section; belongs to the cytidine and deoxycytidylate deaminase family.</text>
</comment>
<evidence type="ECO:0000256" key="4">
    <source>
        <dbReference type="ARBA" id="ARBA00005259"/>
    </source>
</evidence>
<dbReference type="UniPathway" id="UPA00275">
    <property type="reaction ID" value="UER00401"/>
</dbReference>
<keyword evidence="18" id="KW-1185">Reference proteome</keyword>
<dbReference type="InterPro" id="IPR016192">
    <property type="entry name" value="APOBEC/CMP_deaminase_Zn-bd"/>
</dbReference>
<dbReference type="PANTHER" id="PTHR38011:SF7">
    <property type="entry name" value="2,5-DIAMINO-6-RIBOSYLAMINO-4(3H)-PYRIMIDINONE 5'-PHOSPHATE REDUCTASE"/>
    <property type="match status" value="1"/>
</dbReference>
<comment type="function">
    <text evidence="1 12">Converts 2,5-diamino-6-(ribosylamino)-4(3h)-pyrimidinone 5'-phosphate into 5-amino-6-(ribosylamino)-2,4(1h,3h)-pyrimidinedione 5'-phosphate.</text>
</comment>
<feature type="active site" description="Proton donor" evidence="13">
    <location>
        <position position="46"/>
    </location>
</feature>
<dbReference type="SUPFAM" id="SSF53597">
    <property type="entry name" value="Dihydrofolate reductase-like"/>
    <property type="match status" value="1"/>
</dbReference>
<dbReference type="InterPro" id="IPR011549">
    <property type="entry name" value="RibD_C"/>
</dbReference>
<dbReference type="CDD" id="cd01284">
    <property type="entry name" value="Riboflavin_deaminase-reductase"/>
    <property type="match status" value="1"/>
</dbReference>
<dbReference type="InterPro" id="IPR050765">
    <property type="entry name" value="Riboflavin_Biosynth_HTPR"/>
</dbReference>
<dbReference type="PIRSF" id="PIRSF006769">
    <property type="entry name" value="RibD"/>
    <property type="match status" value="1"/>
</dbReference>
<evidence type="ECO:0000259" key="16">
    <source>
        <dbReference type="PROSITE" id="PS51747"/>
    </source>
</evidence>
<feature type="binding site" evidence="14">
    <location>
        <position position="164"/>
    </location>
    <ligand>
        <name>NADP(+)</name>
        <dbReference type="ChEBI" id="CHEBI:58349"/>
    </ligand>
</feature>
<organism evidence="17 18">
    <name type="scientific">Ferruginivarius sediminum</name>
    <dbReference type="NCBI Taxonomy" id="2661937"/>
    <lineage>
        <taxon>Bacteria</taxon>
        <taxon>Pseudomonadati</taxon>
        <taxon>Pseudomonadota</taxon>
        <taxon>Alphaproteobacteria</taxon>
        <taxon>Rhodospirillales</taxon>
        <taxon>Rhodospirillaceae</taxon>
        <taxon>Ferruginivarius</taxon>
    </lineage>
</organism>
<feature type="domain" description="CMP/dCMP-type deaminase" evidence="16">
    <location>
        <begin position="1"/>
        <end position="117"/>
    </location>
</feature>
<keyword evidence="7 12" id="KW-0479">Metal-binding</keyword>
<feature type="binding site" evidence="15">
    <location>
        <position position="44"/>
    </location>
    <ligand>
        <name>Zn(2+)</name>
        <dbReference type="ChEBI" id="CHEBI:29105"/>
        <note>catalytic</note>
    </ligand>
</feature>
<evidence type="ECO:0000256" key="11">
    <source>
        <dbReference type="ARBA" id="ARBA00023268"/>
    </source>
</evidence>
<evidence type="ECO:0000256" key="1">
    <source>
        <dbReference type="ARBA" id="ARBA00002151"/>
    </source>
</evidence>
<comment type="caution">
    <text evidence="17">The sequence shown here is derived from an EMBL/GenBank/DDBJ whole genome shotgun (WGS) entry which is preliminary data.</text>
</comment>
<dbReference type="InterPro" id="IPR016193">
    <property type="entry name" value="Cytidine_deaminase-like"/>
</dbReference>
<keyword evidence="10 12" id="KW-0560">Oxidoreductase</keyword>
<dbReference type="InterPro" id="IPR004794">
    <property type="entry name" value="Eubact_RibD"/>
</dbReference>
<feature type="binding site" evidence="14">
    <location>
        <position position="148"/>
    </location>
    <ligand>
        <name>NADP(+)</name>
        <dbReference type="ChEBI" id="CHEBI:58349"/>
    </ligand>
</feature>
<dbReference type="GO" id="GO:0009231">
    <property type="term" value="P:riboflavin biosynthetic process"/>
    <property type="evidence" value="ECO:0007669"/>
    <property type="project" value="UniProtKB-UniPathway"/>
</dbReference>
<proteinExistence type="inferred from homology"/>
<dbReference type="EC" id="3.5.4.26" evidence="12"/>
<dbReference type="PROSITE" id="PS51747">
    <property type="entry name" value="CYT_DCMP_DEAMINASES_2"/>
    <property type="match status" value="1"/>
</dbReference>
<evidence type="ECO:0000313" key="17">
    <source>
        <dbReference type="EMBL" id="RDD63782.1"/>
    </source>
</evidence>